<dbReference type="Pfam" id="PF02190">
    <property type="entry name" value="LON_substr_bdg"/>
    <property type="match status" value="1"/>
</dbReference>
<feature type="region of interest" description="Disordered" evidence="14">
    <location>
        <begin position="822"/>
        <end position="849"/>
    </location>
</feature>
<dbReference type="GO" id="GO:0004176">
    <property type="term" value="F:ATP-dependent peptidase activity"/>
    <property type="evidence" value="ECO:0007669"/>
    <property type="project" value="UniProtKB-UniRule"/>
</dbReference>
<dbReference type="EMBL" id="MU857716">
    <property type="protein sequence ID" value="KAK4245001.1"/>
    <property type="molecule type" value="Genomic_DNA"/>
</dbReference>
<dbReference type="InterPro" id="IPR054594">
    <property type="entry name" value="Lon_lid"/>
</dbReference>
<dbReference type="FunFam" id="3.40.50.300:FF:000021">
    <property type="entry name" value="Lon protease homolog"/>
    <property type="match status" value="1"/>
</dbReference>
<evidence type="ECO:0000259" key="16">
    <source>
        <dbReference type="PROSITE" id="PS51787"/>
    </source>
</evidence>
<dbReference type="Gene3D" id="1.20.58.1480">
    <property type="match status" value="1"/>
</dbReference>
<feature type="domain" description="Lon proteolytic" evidence="15">
    <location>
        <begin position="885"/>
        <end position="1071"/>
    </location>
</feature>
<dbReference type="PRINTS" id="PR00830">
    <property type="entry name" value="ENDOLAPTASE"/>
</dbReference>
<dbReference type="PANTHER" id="PTHR43718">
    <property type="entry name" value="LON PROTEASE"/>
    <property type="match status" value="1"/>
</dbReference>
<dbReference type="GO" id="GO:0005524">
    <property type="term" value="F:ATP binding"/>
    <property type="evidence" value="ECO:0007669"/>
    <property type="project" value="UniProtKB-UniRule"/>
</dbReference>
<dbReference type="InterPro" id="IPR004815">
    <property type="entry name" value="Lon_bac/euk-typ"/>
</dbReference>
<dbReference type="InterPro" id="IPR014721">
    <property type="entry name" value="Ribsml_uS5_D2-typ_fold_subgr"/>
</dbReference>
<comment type="catalytic activity">
    <reaction evidence="10 11">
        <text>Hydrolysis of proteins in presence of ATP.</text>
        <dbReference type="EC" id="3.4.21.53"/>
    </reaction>
</comment>
<evidence type="ECO:0000259" key="15">
    <source>
        <dbReference type="PROSITE" id="PS51786"/>
    </source>
</evidence>
<dbReference type="CDD" id="cd19500">
    <property type="entry name" value="RecA-like_Lon"/>
    <property type="match status" value="1"/>
</dbReference>
<dbReference type="Gene3D" id="1.10.8.60">
    <property type="match status" value="1"/>
</dbReference>
<comment type="subunit">
    <text evidence="11">Homohexamer or homoheptamer. Organized in a ring with a central cavity.</text>
</comment>
<proteinExistence type="inferred from homology"/>
<dbReference type="GO" id="GO:0070407">
    <property type="term" value="P:oxidation-dependent protein catabolic process"/>
    <property type="evidence" value="ECO:0007669"/>
    <property type="project" value="UniProtKB-UniRule"/>
</dbReference>
<comment type="subcellular location">
    <subcellularLocation>
        <location evidence="1 11">Mitochondrion matrix</location>
    </subcellularLocation>
</comment>
<dbReference type="InterPro" id="IPR008269">
    <property type="entry name" value="Lon_proteolytic"/>
</dbReference>
<feature type="compositionally biased region" description="Basic and acidic residues" evidence="14">
    <location>
        <begin position="1080"/>
        <end position="1089"/>
    </location>
</feature>
<dbReference type="HAMAP" id="MF_03120">
    <property type="entry name" value="lonm_euk"/>
    <property type="match status" value="1"/>
</dbReference>
<dbReference type="InterPro" id="IPR020568">
    <property type="entry name" value="Ribosomal_Su5_D2-typ_SF"/>
</dbReference>
<dbReference type="FunFam" id="3.30.230.10:FF:000015">
    <property type="entry name" value="Lon protease homolog, mitochondrial"/>
    <property type="match status" value="1"/>
</dbReference>
<dbReference type="PROSITE" id="PS01046">
    <property type="entry name" value="LON_SER"/>
    <property type="match status" value="1"/>
</dbReference>
<dbReference type="PANTHER" id="PTHR43718:SF2">
    <property type="entry name" value="LON PROTEASE HOMOLOG, MITOCHONDRIAL"/>
    <property type="match status" value="1"/>
</dbReference>
<evidence type="ECO:0000256" key="9">
    <source>
        <dbReference type="ARBA" id="ARBA00023128"/>
    </source>
</evidence>
<feature type="compositionally biased region" description="Low complexity" evidence="14">
    <location>
        <begin position="104"/>
        <end position="120"/>
    </location>
</feature>
<evidence type="ECO:0000256" key="1">
    <source>
        <dbReference type="ARBA" id="ARBA00004305"/>
    </source>
</evidence>
<dbReference type="NCBIfam" id="TIGR00763">
    <property type="entry name" value="lon"/>
    <property type="match status" value="1"/>
</dbReference>
<accession>A0AAN7CMS4</accession>
<dbReference type="Pfam" id="PF22667">
    <property type="entry name" value="Lon_lid"/>
    <property type="match status" value="1"/>
</dbReference>
<feature type="compositionally biased region" description="Polar residues" evidence="14">
    <location>
        <begin position="11"/>
        <end position="23"/>
    </location>
</feature>
<dbReference type="InterPro" id="IPR015947">
    <property type="entry name" value="PUA-like_sf"/>
</dbReference>
<dbReference type="SUPFAM" id="SSF88697">
    <property type="entry name" value="PUA domain-like"/>
    <property type="match status" value="1"/>
</dbReference>
<feature type="region of interest" description="Disordered" evidence="14">
    <location>
        <begin position="1080"/>
        <end position="1102"/>
    </location>
</feature>
<dbReference type="Gene3D" id="2.30.130.40">
    <property type="entry name" value="LON domain-like"/>
    <property type="match status" value="1"/>
</dbReference>
<dbReference type="InterPro" id="IPR046336">
    <property type="entry name" value="Lon_prtase_N_sf"/>
</dbReference>
<dbReference type="SUPFAM" id="SSF54211">
    <property type="entry name" value="Ribosomal protein S5 domain 2-like"/>
    <property type="match status" value="1"/>
</dbReference>
<evidence type="ECO:0000256" key="6">
    <source>
        <dbReference type="ARBA" id="ARBA00022840"/>
    </source>
</evidence>
<dbReference type="Gene3D" id="3.40.50.300">
    <property type="entry name" value="P-loop containing nucleotide triphosphate hydrolases"/>
    <property type="match status" value="1"/>
</dbReference>
<keyword evidence="2 11" id="KW-0645">Protease</keyword>
<dbReference type="GO" id="GO:0034599">
    <property type="term" value="P:cellular response to oxidative stress"/>
    <property type="evidence" value="ECO:0007669"/>
    <property type="project" value="UniProtKB-UniRule"/>
</dbReference>
<dbReference type="InterPro" id="IPR008268">
    <property type="entry name" value="Peptidase_S16_AS"/>
</dbReference>
<evidence type="ECO:0000256" key="11">
    <source>
        <dbReference type="HAMAP-Rule" id="MF_03120"/>
    </source>
</evidence>
<dbReference type="GO" id="GO:0004252">
    <property type="term" value="F:serine-type endopeptidase activity"/>
    <property type="evidence" value="ECO:0007669"/>
    <property type="project" value="UniProtKB-UniRule"/>
</dbReference>
<dbReference type="EC" id="3.4.21.53" evidence="11"/>
<keyword evidence="5 11" id="KW-0720">Serine protease</keyword>
<dbReference type="Pfam" id="PF05362">
    <property type="entry name" value="Lon_C"/>
    <property type="match status" value="1"/>
</dbReference>
<dbReference type="GO" id="GO:0016887">
    <property type="term" value="F:ATP hydrolysis activity"/>
    <property type="evidence" value="ECO:0007669"/>
    <property type="project" value="UniProtKB-UniRule"/>
</dbReference>
<name>A0AAN7CMS4_9PEZI</name>
<dbReference type="InterPro" id="IPR027065">
    <property type="entry name" value="Lon_Prtase"/>
</dbReference>
<dbReference type="GO" id="GO:0005759">
    <property type="term" value="C:mitochondrial matrix"/>
    <property type="evidence" value="ECO:0007669"/>
    <property type="project" value="UniProtKB-SubCell"/>
</dbReference>
<dbReference type="GO" id="GO:0007005">
    <property type="term" value="P:mitochondrion organization"/>
    <property type="evidence" value="ECO:0007669"/>
    <property type="project" value="TreeGrafter"/>
</dbReference>
<evidence type="ECO:0000313" key="17">
    <source>
        <dbReference type="EMBL" id="KAK4245001.1"/>
    </source>
</evidence>
<dbReference type="Gene3D" id="1.20.5.5270">
    <property type="match status" value="1"/>
</dbReference>
<organism evidence="17 18">
    <name type="scientific">Corynascus novoguineensis</name>
    <dbReference type="NCBI Taxonomy" id="1126955"/>
    <lineage>
        <taxon>Eukaryota</taxon>
        <taxon>Fungi</taxon>
        <taxon>Dikarya</taxon>
        <taxon>Ascomycota</taxon>
        <taxon>Pezizomycotina</taxon>
        <taxon>Sordariomycetes</taxon>
        <taxon>Sordariomycetidae</taxon>
        <taxon>Sordariales</taxon>
        <taxon>Chaetomiaceae</taxon>
        <taxon>Corynascus</taxon>
    </lineage>
</organism>
<feature type="active site" evidence="11 12">
    <location>
        <position position="1020"/>
    </location>
</feature>
<reference evidence="17" key="1">
    <citation type="journal article" date="2023" name="Mol. Phylogenet. Evol.">
        <title>Genome-scale phylogeny and comparative genomics of the fungal order Sordariales.</title>
        <authorList>
            <person name="Hensen N."/>
            <person name="Bonometti L."/>
            <person name="Westerberg I."/>
            <person name="Brannstrom I.O."/>
            <person name="Guillou S."/>
            <person name="Cros-Aarteil S."/>
            <person name="Calhoun S."/>
            <person name="Haridas S."/>
            <person name="Kuo A."/>
            <person name="Mondo S."/>
            <person name="Pangilinan J."/>
            <person name="Riley R."/>
            <person name="LaButti K."/>
            <person name="Andreopoulos B."/>
            <person name="Lipzen A."/>
            <person name="Chen C."/>
            <person name="Yan M."/>
            <person name="Daum C."/>
            <person name="Ng V."/>
            <person name="Clum A."/>
            <person name="Steindorff A."/>
            <person name="Ohm R.A."/>
            <person name="Martin F."/>
            <person name="Silar P."/>
            <person name="Natvig D.O."/>
            <person name="Lalanne C."/>
            <person name="Gautier V."/>
            <person name="Ament-Velasquez S.L."/>
            <person name="Kruys A."/>
            <person name="Hutchinson M.I."/>
            <person name="Powell A.J."/>
            <person name="Barry K."/>
            <person name="Miller A.N."/>
            <person name="Grigoriev I.V."/>
            <person name="Debuchy R."/>
            <person name="Gladieux P."/>
            <person name="Hiltunen Thoren M."/>
            <person name="Johannesson H."/>
        </authorList>
    </citation>
    <scope>NUCLEOTIDE SEQUENCE</scope>
    <source>
        <strain evidence="17">CBS 359.72</strain>
    </source>
</reference>
<dbReference type="GO" id="GO:0043565">
    <property type="term" value="F:sequence-specific DNA binding"/>
    <property type="evidence" value="ECO:0007669"/>
    <property type="project" value="UniProtKB-UniRule"/>
</dbReference>
<comment type="similarity">
    <text evidence="11 12 13">Belongs to the peptidase S16 family.</text>
</comment>
<dbReference type="InterPro" id="IPR003959">
    <property type="entry name" value="ATPase_AAA_core"/>
</dbReference>
<dbReference type="FunFam" id="1.10.8.60:FF:000113">
    <property type="entry name" value="Lon protease homolog, mitochondrial"/>
    <property type="match status" value="1"/>
</dbReference>
<protein>
    <recommendedName>
        <fullName evidence="11">Lon protease homolog, mitochondrial</fullName>
        <ecNumber evidence="11">3.4.21.53</ecNumber>
    </recommendedName>
</protein>
<keyword evidence="3 11" id="KW-0547">Nucleotide-binding</keyword>
<evidence type="ECO:0000256" key="4">
    <source>
        <dbReference type="ARBA" id="ARBA00022801"/>
    </source>
</evidence>
<evidence type="ECO:0000256" key="14">
    <source>
        <dbReference type="SAM" id="MobiDB-lite"/>
    </source>
</evidence>
<keyword evidence="18" id="KW-1185">Reference proteome</keyword>
<dbReference type="PROSITE" id="PS51787">
    <property type="entry name" value="LON_N"/>
    <property type="match status" value="1"/>
</dbReference>
<keyword evidence="6 11" id="KW-0067">ATP-binding</keyword>
<feature type="region of interest" description="Disordered" evidence="14">
    <location>
        <begin position="277"/>
        <end position="309"/>
    </location>
</feature>
<feature type="region of interest" description="Disordered" evidence="14">
    <location>
        <begin position="1"/>
        <end position="25"/>
    </location>
</feature>
<dbReference type="AlphaFoldDB" id="A0AAN7CMS4"/>
<dbReference type="SMART" id="SM00382">
    <property type="entry name" value="AAA"/>
    <property type="match status" value="1"/>
</dbReference>
<evidence type="ECO:0000256" key="5">
    <source>
        <dbReference type="ARBA" id="ARBA00022825"/>
    </source>
</evidence>
<evidence type="ECO:0000256" key="3">
    <source>
        <dbReference type="ARBA" id="ARBA00022741"/>
    </source>
</evidence>
<feature type="domain" description="Lon N-terminal" evidence="16">
    <location>
        <begin position="174"/>
        <end position="444"/>
    </location>
</feature>
<evidence type="ECO:0000256" key="10">
    <source>
        <dbReference type="ARBA" id="ARBA00050665"/>
    </source>
</evidence>
<dbReference type="Gene3D" id="3.30.230.10">
    <property type="match status" value="1"/>
</dbReference>
<dbReference type="FunFam" id="1.20.5.5270:FF:000001">
    <property type="entry name" value="Lon protease homolog, mitochondrial"/>
    <property type="match status" value="1"/>
</dbReference>
<comment type="caution">
    <text evidence="17">The sequence shown here is derived from an EMBL/GenBank/DDBJ whole genome shotgun (WGS) entry which is preliminary data.</text>
</comment>
<dbReference type="GO" id="GO:0003697">
    <property type="term" value="F:single-stranded DNA binding"/>
    <property type="evidence" value="ECO:0007669"/>
    <property type="project" value="TreeGrafter"/>
</dbReference>
<dbReference type="InterPro" id="IPR027417">
    <property type="entry name" value="P-loop_NTPase"/>
</dbReference>
<feature type="binding site" evidence="11">
    <location>
        <begin position="597"/>
        <end position="604"/>
    </location>
    <ligand>
        <name>ATP</name>
        <dbReference type="ChEBI" id="CHEBI:30616"/>
    </ligand>
</feature>
<dbReference type="InterPro" id="IPR003111">
    <property type="entry name" value="Lon_prtase_N"/>
</dbReference>
<feature type="region of interest" description="Disordered" evidence="14">
    <location>
        <begin position="67"/>
        <end position="160"/>
    </location>
</feature>
<evidence type="ECO:0000313" key="18">
    <source>
        <dbReference type="Proteomes" id="UP001303647"/>
    </source>
</evidence>
<evidence type="ECO:0000256" key="2">
    <source>
        <dbReference type="ARBA" id="ARBA00022670"/>
    </source>
</evidence>
<dbReference type="FunFam" id="1.20.58.1480:FF:000003">
    <property type="entry name" value="Lon protease homolog, mitochondrial"/>
    <property type="match status" value="1"/>
</dbReference>
<dbReference type="InterPro" id="IPR027503">
    <property type="entry name" value="Lonm_euk"/>
</dbReference>
<dbReference type="GO" id="GO:0051131">
    <property type="term" value="P:chaperone-mediated protein complex assembly"/>
    <property type="evidence" value="ECO:0007669"/>
    <property type="project" value="UniProtKB-UniRule"/>
</dbReference>
<keyword evidence="7" id="KW-0809">Transit peptide</keyword>
<keyword evidence="8 11" id="KW-0238">DNA-binding</keyword>
<feature type="active site" evidence="11 12">
    <location>
        <position position="977"/>
    </location>
</feature>
<dbReference type="Proteomes" id="UP001303647">
    <property type="component" value="Unassembled WGS sequence"/>
</dbReference>
<feature type="compositionally biased region" description="Acidic residues" evidence="14">
    <location>
        <begin position="1090"/>
        <end position="1102"/>
    </location>
</feature>
<gene>
    <name evidence="11" type="primary">PIM1</name>
    <name evidence="17" type="ORF">C7999DRAFT_43428</name>
</gene>
<dbReference type="SMART" id="SM00464">
    <property type="entry name" value="LON"/>
    <property type="match status" value="1"/>
</dbReference>
<evidence type="ECO:0000256" key="13">
    <source>
        <dbReference type="RuleBase" id="RU000591"/>
    </source>
</evidence>
<keyword evidence="9 11" id="KW-0496">Mitochondrion</keyword>
<dbReference type="PROSITE" id="PS51786">
    <property type="entry name" value="LON_PROTEOLYTIC"/>
    <property type="match status" value="1"/>
</dbReference>
<sequence>MLPRQRVLRLSTPSGPMFSSPSRRLSACSVPASIRQRQNVAPQLRYSSRSGWPLSLSRFSTYSALGKRKEGSGFFDGPTEPLSEEEKKANLEEAEAEEKEAAKAKSSSPDAPSNNNNNNNGKGTPESPDGKGSAAGGASSGSAGDDSGSGSGKRGRKGDKALAKPVVPEIYPQVLAIPIAKRPLFPGFYKAITIKDPNVAAAITEMFKRGQPYVGAFLFKDENADDDVIRNPDDVYDVGVFAQVTSAFPMNAQGGEGGGLTAILYPHRRIRLSSLIPPGAAGSSKATPVAEPIPETAPKPADEADQKGDVVASFEESAVEQKPETPNKLHEVTSFLKKYPVSIANVDNLTEEPHDPKSQVVRAVTNEIVNVFKEVASMNSLFRDQISTFSISQSAGNVMSEPAKLADFAAAVSAGEPAELQEVLESLNVEDRMHKALLVLKKELANAQLQSKITKDVESKITKRQREYWLMEQMKGIRRELGIESDGKDKLVEKFKEKADKLAMPEAVRKVFDEELNKLAHLEPAASEFNVTRNYLDWLTQIPWGQRSAENFDIQNAMKVLDEDHYGLKDVKDRILEFIAVGKLRGTVEGKILCFVGPPGVGKTSIGKSIARALNREYYRFSVGGLTDVAEIKGHRRTYVGALPGRVIQALKKCKTENPLILIDEIDKIGRGYQGDPSSALLELLDPEQNSSFLDHYMDVPVDLSRVLFVCTANMTDTIPRPLLDRMEVIRLSGYVSDEKMAIAERYLAPQAQELAGLKQVDVQLAKTAIEELIKSYCREAGVRNLKKQIEKVYRKSALKIVQELGEEAFPEEKALTDEGKAALEASEKEGKAQEPGTEATEKETAEKPRMPLKVPESVHVTIDKDNLKDYVGPPIFTSDRLYDVTPPGVTMGLAWTQLGGAAMYVEAILQAALKPSSRPSLEITGNLKTVMKESSTIAYSFAKSLMAREFPDNHFLEKAKIHVHVPEGAVQKDGPSAGITMATSLLSLALDTPVDPAVAMTGELTLTGKVLRIGGLREKTVAARRAGCKMIIFPQDNMSDWLELPENIKEGIEGRPASWYSEVFDLIFPNLDREKANRCKACENKKKEDDDEKSEDEDKSD</sequence>
<dbReference type="GO" id="GO:0141164">
    <property type="term" value="P:mitochondrial protein quality control"/>
    <property type="evidence" value="ECO:0007669"/>
    <property type="project" value="UniProtKB-ARBA"/>
</dbReference>
<feature type="compositionally biased region" description="Basic and acidic residues" evidence="14">
    <location>
        <begin position="840"/>
        <end position="849"/>
    </location>
</feature>
<evidence type="ECO:0000256" key="12">
    <source>
        <dbReference type="PROSITE-ProRule" id="PRU01122"/>
    </source>
</evidence>
<feature type="compositionally biased region" description="Basic and acidic residues" evidence="14">
    <location>
        <begin position="822"/>
        <end position="833"/>
    </location>
</feature>
<keyword evidence="4 11" id="KW-0378">Hydrolase</keyword>
<dbReference type="SUPFAM" id="SSF52540">
    <property type="entry name" value="P-loop containing nucleoside triphosphate hydrolases"/>
    <property type="match status" value="1"/>
</dbReference>
<evidence type="ECO:0000256" key="8">
    <source>
        <dbReference type="ARBA" id="ARBA00023125"/>
    </source>
</evidence>
<dbReference type="FunFam" id="2.30.130.40:FF:000006">
    <property type="entry name" value="Lon protease homolog, mitochondrial"/>
    <property type="match status" value="1"/>
</dbReference>
<reference evidence="17" key="2">
    <citation type="submission" date="2023-05" db="EMBL/GenBank/DDBJ databases">
        <authorList>
            <consortium name="Lawrence Berkeley National Laboratory"/>
            <person name="Steindorff A."/>
            <person name="Hensen N."/>
            <person name="Bonometti L."/>
            <person name="Westerberg I."/>
            <person name="Brannstrom I.O."/>
            <person name="Guillou S."/>
            <person name="Cros-Aarteil S."/>
            <person name="Calhoun S."/>
            <person name="Haridas S."/>
            <person name="Kuo A."/>
            <person name="Mondo S."/>
            <person name="Pangilinan J."/>
            <person name="Riley R."/>
            <person name="Labutti K."/>
            <person name="Andreopoulos B."/>
            <person name="Lipzen A."/>
            <person name="Chen C."/>
            <person name="Yanf M."/>
            <person name="Daum C."/>
            <person name="Ng V."/>
            <person name="Clum A."/>
            <person name="Ohm R."/>
            <person name="Martin F."/>
            <person name="Silar P."/>
            <person name="Natvig D."/>
            <person name="Lalanne C."/>
            <person name="Gautier V."/>
            <person name="Ament-Velasquez S.L."/>
            <person name="Kruys A."/>
            <person name="Hutchinson M.I."/>
            <person name="Powell A.J."/>
            <person name="Barry K."/>
            <person name="Miller A.N."/>
            <person name="Grigoriev I.V."/>
            <person name="Debuchy R."/>
            <person name="Gladieux P."/>
            <person name="Thoren M.H."/>
            <person name="Johannesson H."/>
        </authorList>
    </citation>
    <scope>NUCLEOTIDE SEQUENCE</scope>
    <source>
        <strain evidence="17">CBS 359.72</strain>
    </source>
</reference>
<dbReference type="InterPro" id="IPR003593">
    <property type="entry name" value="AAA+_ATPase"/>
</dbReference>
<dbReference type="Pfam" id="PF00004">
    <property type="entry name" value="AAA"/>
    <property type="match status" value="1"/>
</dbReference>
<comment type="function">
    <text evidence="11">ATP-dependent serine protease that mediates the selective degradation of misfolded, unassembled or oxidatively damaged polypeptides as well as certain short-lived regulatory proteins in the mitochondrial matrix. May also have a chaperone function in the assembly of inner membrane protein complexes. Participates in the regulation of mitochondrial gene expression and in the maintenance of the integrity of the mitochondrial genome. Binds to mitochondrial DNA in a site-specific manner.</text>
</comment>
<evidence type="ECO:0000256" key="7">
    <source>
        <dbReference type="ARBA" id="ARBA00022946"/>
    </source>
</evidence>